<evidence type="ECO:0000256" key="3">
    <source>
        <dbReference type="ARBA" id="ARBA00008072"/>
    </source>
</evidence>
<evidence type="ECO:0000256" key="7">
    <source>
        <dbReference type="ARBA" id="ARBA00023027"/>
    </source>
</evidence>
<dbReference type="InterPro" id="IPR011032">
    <property type="entry name" value="GroES-like_sf"/>
</dbReference>
<evidence type="ECO:0000259" key="9">
    <source>
        <dbReference type="Pfam" id="PF00107"/>
    </source>
</evidence>
<dbReference type="EMBL" id="MU001637">
    <property type="protein sequence ID" value="KAF2481592.1"/>
    <property type="molecule type" value="Genomic_DNA"/>
</dbReference>
<dbReference type="CDD" id="cd05285">
    <property type="entry name" value="sorbitol_DH"/>
    <property type="match status" value="1"/>
</dbReference>
<keyword evidence="12" id="KW-1185">Reference proteome</keyword>
<comment type="similarity">
    <text evidence="3 8">Belongs to the zinc-containing alcohol dehydrogenase family.</text>
</comment>
<protein>
    <submittedName>
        <fullName evidence="11">Chaperonin 10-like protein</fullName>
    </submittedName>
</protein>
<dbReference type="FunFam" id="3.40.50.720:FF:000068">
    <property type="entry name" value="Sorbitol dehydrogenase"/>
    <property type="match status" value="1"/>
</dbReference>
<evidence type="ECO:0000256" key="1">
    <source>
        <dbReference type="ARBA" id="ARBA00001947"/>
    </source>
</evidence>
<sequence>MTAGISKGLFLTGPREFEAQERILPPPAADEVQLAVRSTTLCGSDLHYFQKGCNGSIEVREPLCLGHEAAGEVVAIGSNVTNPRVGDRVAVECGIPCEACDLCLSNRYNLCEKLRFRGSGSAWPHFQGTMQTRINHPAKWVHLLPPEVSYDEGALLEPLAVAVHACRRAGVQPGSTCTIIGAGPIGLLCAIAARNAGCVKIAIADVVADRVAFAVEKTFADTGFVVTSKRAGSPEESLAMARDTAKSIAGLTLVNGSTLGPTDYTFECTGIEVCAQSAIFATKRGGKVVLVGMGTPNVSLPISDASAREVDIVPVWRYANCYGEALQIVEASRKDSSGPQVAEMITHRCEGVVNVAEALALAGCPRDEDGKMVMKVVVSNKS</sequence>
<dbReference type="GO" id="GO:0003939">
    <property type="term" value="F:L-iditol 2-dehydrogenase (NAD+) activity"/>
    <property type="evidence" value="ECO:0007669"/>
    <property type="project" value="TreeGrafter"/>
</dbReference>
<dbReference type="AlphaFoldDB" id="A0A6A6PNK6"/>
<dbReference type="Pfam" id="PF08240">
    <property type="entry name" value="ADH_N"/>
    <property type="match status" value="1"/>
</dbReference>
<feature type="domain" description="Alcohol dehydrogenase-like C-terminal" evidence="9">
    <location>
        <begin position="184"/>
        <end position="329"/>
    </location>
</feature>
<name>A0A6A6PNK6_9PEZI</name>
<proteinExistence type="inferred from homology"/>
<keyword evidence="6" id="KW-0560">Oxidoreductase</keyword>
<dbReference type="Gene3D" id="3.90.180.10">
    <property type="entry name" value="Medium-chain alcohol dehydrogenases, catalytic domain"/>
    <property type="match status" value="1"/>
</dbReference>
<dbReference type="InterPro" id="IPR002328">
    <property type="entry name" value="ADH_Zn_CS"/>
</dbReference>
<dbReference type="GO" id="GO:0006062">
    <property type="term" value="P:sorbitol catabolic process"/>
    <property type="evidence" value="ECO:0007669"/>
    <property type="project" value="TreeGrafter"/>
</dbReference>
<reference evidence="11" key="1">
    <citation type="journal article" date="2020" name="Stud. Mycol.">
        <title>101 Dothideomycetes genomes: a test case for predicting lifestyles and emergence of pathogens.</title>
        <authorList>
            <person name="Haridas S."/>
            <person name="Albert R."/>
            <person name="Binder M."/>
            <person name="Bloem J."/>
            <person name="Labutti K."/>
            <person name="Salamov A."/>
            <person name="Andreopoulos B."/>
            <person name="Baker S."/>
            <person name="Barry K."/>
            <person name="Bills G."/>
            <person name="Bluhm B."/>
            <person name="Cannon C."/>
            <person name="Castanera R."/>
            <person name="Culley D."/>
            <person name="Daum C."/>
            <person name="Ezra D."/>
            <person name="Gonzalez J."/>
            <person name="Henrissat B."/>
            <person name="Kuo A."/>
            <person name="Liang C."/>
            <person name="Lipzen A."/>
            <person name="Lutzoni F."/>
            <person name="Magnuson J."/>
            <person name="Mondo S."/>
            <person name="Nolan M."/>
            <person name="Ohm R."/>
            <person name="Pangilinan J."/>
            <person name="Park H.-J."/>
            <person name="Ramirez L."/>
            <person name="Alfaro M."/>
            <person name="Sun H."/>
            <person name="Tritt A."/>
            <person name="Yoshinaga Y."/>
            <person name="Zwiers L.-H."/>
            <person name="Turgeon B."/>
            <person name="Goodwin S."/>
            <person name="Spatafora J."/>
            <person name="Crous P."/>
            <person name="Grigoriev I."/>
        </authorList>
    </citation>
    <scope>NUCLEOTIDE SEQUENCE</scope>
    <source>
        <strain evidence="11">CBS 113389</strain>
    </source>
</reference>
<keyword evidence="7" id="KW-0520">NAD</keyword>
<comment type="cofactor">
    <cofactor evidence="1 8">
        <name>Zn(2+)</name>
        <dbReference type="ChEBI" id="CHEBI:29105"/>
    </cofactor>
</comment>
<dbReference type="GO" id="GO:0008270">
    <property type="term" value="F:zinc ion binding"/>
    <property type="evidence" value="ECO:0007669"/>
    <property type="project" value="InterPro"/>
</dbReference>
<feature type="domain" description="Alcohol dehydrogenase-like N-terminal" evidence="10">
    <location>
        <begin position="29"/>
        <end position="145"/>
    </location>
</feature>
<keyword evidence="4 8" id="KW-0479">Metal-binding</keyword>
<dbReference type="InterPro" id="IPR013154">
    <property type="entry name" value="ADH-like_N"/>
</dbReference>
<dbReference type="InterPro" id="IPR045306">
    <property type="entry name" value="SDH-like"/>
</dbReference>
<evidence type="ECO:0000259" key="10">
    <source>
        <dbReference type="Pfam" id="PF08240"/>
    </source>
</evidence>
<dbReference type="Pfam" id="PF00107">
    <property type="entry name" value="ADH_zinc_N"/>
    <property type="match status" value="1"/>
</dbReference>
<evidence type="ECO:0000256" key="4">
    <source>
        <dbReference type="ARBA" id="ARBA00022723"/>
    </source>
</evidence>
<evidence type="ECO:0000256" key="2">
    <source>
        <dbReference type="ARBA" id="ARBA00004921"/>
    </source>
</evidence>
<gene>
    <name evidence="11" type="ORF">BDY17DRAFT_311267</name>
</gene>
<evidence type="ECO:0000313" key="12">
    <source>
        <dbReference type="Proteomes" id="UP000799767"/>
    </source>
</evidence>
<dbReference type="SUPFAM" id="SSF51735">
    <property type="entry name" value="NAD(P)-binding Rossmann-fold domains"/>
    <property type="match status" value="1"/>
</dbReference>
<dbReference type="PANTHER" id="PTHR43161">
    <property type="entry name" value="SORBITOL DEHYDROGENASE"/>
    <property type="match status" value="1"/>
</dbReference>
<dbReference type="RefSeq" id="XP_033588162.1">
    <property type="nucleotide sequence ID" value="XM_033735516.1"/>
</dbReference>
<dbReference type="InterPro" id="IPR036291">
    <property type="entry name" value="NAD(P)-bd_dom_sf"/>
</dbReference>
<comment type="pathway">
    <text evidence="2">Carbohydrate degradation.</text>
</comment>
<keyword evidence="5 8" id="KW-0862">Zinc</keyword>
<dbReference type="Proteomes" id="UP000799767">
    <property type="component" value="Unassembled WGS sequence"/>
</dbReference>
<evidence type="ECO:0000256" key="6">
    <source>
        <dbReference type="ARBA" id="ARBA00023002"/>
    </source>
</evidence>
<evidence type="ECO:0000313" key="11">
    <source>
        <dbReference type="EMBL" id="KAF2481592.1"/>
    </source>
</evidence>
<evidence type="ECO:0000256" key="8">
    <source>
        <dbReference type="RuleBase" id="RU361277"/>
    </source>
</evidence>
<dbReference type="PROSITE" id="PS00059">
    <property type="entry name" value="ADH_ZINC"/>
    <property type="match status" value="1"/>
</dbReference>
<dbReference type="GeneID" id="54476518"/>
<dbReference type="PANTHER" id="PTHR43161:SF25">
    <property type="entry name" value="ALCOHOL DEHYDROGENASE, PUTATIVE (AFU_ORTHOLOGUE AFUA_1G14390)-RELATED"/>
    <property type="match status" value="1"/>
</dbReference>
<evidence type="ECO:0000256" key="5">
    <source>
        <dbReference type="ARBA" id="ARBA00022833"/>
    </source>
</evidence>
<dbReference type="SUPFAM" id="SSF50129">
    <property type="entry name" value="GroES-like"/>
    <property type="match status" value="1"/>
</dbReference>
<dbReference type="InterPro" id="IPR013149">
    <property type="entry name" value="ADH-like_C"/>
</dbReference>
<organism evidence="11 12">
    <name type="scientific">Neohortaea acidophila</name>
    <dbReference type="NCBI Taxonomy" id="245834"/>
    <lineage>
        <taxon>Eukaryota</taxon>
        <taxon>Fungi</taxon>
        <taxon>Dikarya</taxon>
        <taxon>Ascomycota</taxon>
        <taxon>Pezizomycotina</taxon>
        <taxon>Dothideomycetes</taxon>
        <taxon>Dothideomycetidae</taxon>
        <taxon>Mycosphaerellales</taxon>
        <taxon>Teratosphaeriaceae</taxon>
        <taxon>Neohortaea</taxon>
    </lineage>
</organism>
<accession>A0A6A6PNK6</accession>
<dbReference type="OrthoDB" id="5363962at2759"/>
<dbReference type="Gene3D" id="3.40.50.720">
    <property type="entry name" value="NAD(P)-binding Rossmann-like Domain"/>
    <property type="match status" value="1"/>
</dbReference>